<evidence type="ECO:0000313" key="3">
    <source>
        <dbReference type="EMBL" id="RHN63795.1"/>
    </source>
</evidence>
<keyword evidence="2" id="KW-0472">Membrane</keyword>
<evidence type="ECO:0000256" key="2">
    <source>
        <dbReference type="SAM" id="Phobius"/>
    </source>
</evidence>
<protein>
    <recommendedName>
        <fullName evidence="5">Transmembrane protein</fullName>
    </recommendedName>
</protein>
<comment type="caution">
    <text evidence="3">The sequence shown here is derived from an EMBL/GenBank/DDBJ whole genome shotgun (WGS) entry which is preliminary data.</text>
</comment>
<keyword evidence="2" id="KW-1133">Transmembrane helix</keyword>
<proteinExistence type="predicted"/>
<dbReference type="EMBL" id="PSQE01000004">
    <property type="protein sequence ID" value="RHN63795.1"/>
    <property type="molecule type" value="Genomic_DNA"/>
</dbReference>
<evidence type="ECO:0000256" key="1">
    <source>
        <dbReference type="SAM" id="MobiDB-lite"/>
    </source>
</evidence>
<organism evidence="3 4">
    <name type="scientific">Medicago truncatula</name>
    <name type="common">Barrel medic</name>
    <name type="synonym">Medicago tribuloides</name>
    <dbReference type="NCBI Taxonomy" id="3880"/>
    <lineage>
        <taxon>Eukaryota</taxon>
        <taxon>Viridiplantae</taxon>
        <taxon>Streptophyta</taxon>
        <taxon>Embryophyta</taxon>
        <taxon>Tracheophyta</taxon>
        <taxon>Spermatophyta</taxon>
        <taxon>Magnoliopsida</taxon>
        <taxon>eudicotyledons</taxon>
        <taxon>Gunneridae</taxon>
        <taxon>Pentapetalae</taxon>
        <taxon>rosids</taxon>
        <taxon>fabids</taxon>
        <taxon>Fabales</taxon>
        <taxon>Fabaceae</taxon>
        <taxon>Papilionoideae</taxon>
        <taxon>50 kb inversion clade</taxon>
        <taxon>NPAAA clade</taxon>
        <taxon>Hologalegina</taxon>
        <taxon>IRL clade</taxon>
        <taxon>Trifolieae</taxon>
        <taxon>Medicago</taxon>
    </lineage>
</organism>
<dbReference type="Proteomes" id="UP000265566">
    <property type="component" value="Chromosome 4"/>
</dbReference>
<keyword evidence="2" id="KW-0812">Transmembrane</keyword>
<evidence type="ECO:0000313" key="4">
    <source>
        <dbReference type="Proteomes" id="UP000265566"/>
    </source>
</evidence>
<sequence length="52" mass="6268">MIASSKGTVRTHKKTYGERERERYRIERHSTHILLTLYFIHSSVSLFSFYFS</sequence>
<feature type="region of interest" description="Disordered" evidence="1">
    <location>
        <begin position="1"/>
        <end position="20"/>
    </location>
</feature>
<gene>
    <name evidence="3" type="ORF">MtrunA17_Chr4g0062201</name>
</gene>
<dbReference type="Gramene" id="rna26546">
    <property type="protein sequence ID" value="RHN63795.1"/>
    <property type="gene ID" value="gene26546"/>
</dbReference>
<evidence type="ECO:0008006" key="5">
    <source>
        <dbReference type="Google" id="ProtNLM"/>
    </source>
</evidence>
<dbReference type="AlphaFoldDB" id="A0A396IIX9"/>
<reference evidence="4" key="1">
    <citation type="journal article" date="2018" name="Nat. Plants">
        <title>Whole-genome landscape of Medicago truncatula symbiotic genes.</title>
        <authorList>
            <person name="Pecrix Y."/>
            <person name="Staton S.E."/>
            <person name="Sallet E."/>
            <person name="Lelandais-Briere C."/>
            <person name="Moreau S."/>
            <person name="Carrere S."/>
            <person name="Blein T."/>
            <person name="Jardinaud M.F."/>
            <person name="Latrasse D."/>
            <person name="Zouine M."/>
            <person name="Zahm M."/>
            <person name="Kreplak J."/>
            <person name="Mayjonade B."/>
            <person name="Satge C."/>
            <person name="Perez M."/>
            <person name="Cauet S."/>
            <person name="Marande W."/>
            <person name="Chantry-Darmon C."/>
            <person name="Lopez-Roques C."/>
            <person name="Bouchez O."/>
            <person name="Berard A."/>
            <person name="Debelle F."/>
            <person name="Munos S."/>
            <person name="Bendahmane A."/>
            <person name="Berges H."/>
            <person name="Niebel A."/>
            <person name="Buitink J."/>
            <person name="Frugier F."/>
            <person name="Benhamed M."/>
            <person name="Crespi M."/>
            <person name="Gouzy J."/>
            <person name="Gamas P."/>
        </authorList>
    </citation>
    <scope>NUCLEOTIDE SEQUENCE [LARGE SCALE GENOMIC DNA]</scope>
    <source>
        <strain evidence="4">cv. Jemalong A17</strain>
    </source>
</reference>
<accession>A0A396IIX9</accession>
<name>A0A396IIX9_MEDTR</name>
<feature type="transmembrane region" description="Helical" evidence="2">
    <location>
        <begin position="33"/>
        <end position="51"/>
    </location>
</feature>